<dbReference type="AlphaFoldDB" id="A0A7J3XZR7"/>
<reference evidence="1" key="1">
    <citation type="journal article" date="2020" name="mSystems">
        <title>Genome- and Community-Level Interaction Insights into Carbon Utilization and Element Cycling Functions of Hydrothermarchaeota in Hydrothermal Sediment.</title>
        <authorList>
            <person name="Zhou Z."/>
            <person name="Liu Y."/>
            <person name="Xu W."/>
            <person name="Pan J."/>
            <person name="Luo Z.H."/>
            <person name="Li M."/>
        </authorList>
    </citation>
    <scope>NUCLEOTIDE SEQUENCE [LARGE SCALE GENOMIC DNA]</scope>
    <source>
        <strain evidence="1">SpSt-110</strain>
    </source>
</reference>
<name>A0A7J3XZR7_9CREN</name>
<organism evidence="1">
    <name type="scientific">Thermogladius calderae</name>
    <dbReference type="NCBI Taxonomy" id="1200300"/>
    <lineage>
        <taxon>Archaea</taxon>
        <taxon>Thermoproteota</taxon>
        <taxon>Thermoprotei</taxon>
        <taxon>Desulfurococcales</taxon>
        <taxon>Desulfurococcaceae</taxon>
        <taxon>Thermogladius</taxon>
    </lineage>
</organism>
<comment type="caution">
    <text evidence="1">The sequence shown here is derived from an EMBL/GenBank/DDBJ whole genome shotgun (WGS) entry which is preliminary data.</text>
</comment>
<sequence length="186" mass="20349">MAFKDFLRNIANTHLSGALREGRIQGNTVDEVRRLLAAAESKYGFSSFGGNPERLVDYFNSKDFDLLVQAFKGGGALDVLVKILEETSVAYADLPGVSSKARELAKALSEGRQVKSELAELFEKLKTLFPKGEVSMGEREIVLKLGSNRTITISYDEGKIKVVKCETTTLEKSDVDKLRKVAGEGG</sequence>
<evidence type="ECO:0000313" key="1">
    <source>
        <dbReference type="EMBL" id="HHP68177.1"/>
    </source>
</evidence>
<proteinExistence type="predicted"/>
<gene>
    <name evidence="1" type="ORF">ENM60_05275</name>
</gene>
<accession>A0A7J3XZR7</accession>
<dbReference type="EMBL" id="DRYK01000066">
    <property type="protein sequence ID" value="HHP68177.1"/>
    <property type="molecule type" value="Genomic_DNA"/>
</dbReference>
<protein>
    <submittedName>
        <fullName evidence="1">Uncharacterized protein</fullName>
    </submittedName>
</protein>